<dbReference type="STRING" id="1797989.A3H66_01880"/>
<organism evidence="1 2">
    <name type="scientific">Candidatus Falkowbacteria bacterium RIFCSPLOWO2_02_FULL_45_21</name>
    <dbReference type="NCBI Taxonomy" id="1797989"/>
    <lineage>
        <taxon>Bacteria</taxon>
        <taxon>Candidatus Falkowiibacteriota</taxon>
    </lineage>
</organism>
<reference evidence="1 2" key="1">
    <citation type="journal article" date="2016" name="Nat. Commun.">
        <title>Thousands of microbial genomes shed light on interconnected biogeochemical processes in an aquifer system.</title>
        <authorList>
            <person name="Anantharaman K."/>
            <person name="Brown C.T."/>
            <person name="Hug L.A."/>
            <person name="Sharon I."/>
            <person name="Castelle C.J."/>
            <person name="Probst A.J."/>
            <person name="Thomas B.C."/>
            <person name="Singh A."/>
            <person name="Wilkins M.J."/>
            <person name="Karaoz U."/>
            <person name="Brodie E.L."/>
            <person name="Williams K.H."/>
            <person name="Hubbard S.S."/>
            <person name="Banfield J.F."/>
        </authorList>
    </citation>
    <scope>NUCLEOTIDE SEQUENCE [LARGE SCALE GENOMIC DNA]</scope>
</reference>
<dbReference type="EMBL" id="MFFW01000019">
    <property type="protein sequence ID" value="OGF24419.1"/>
    <property type="molecule type" value="Genomic_DNA"/>
</dbReference>
<evidence type="ECO:0000313" key="2">
    <source>
        <dbReference type="Proteomes" id="UP000178783"/>
    </source>
</evidence>
<dbReference type="AlphaFoldDB" id="A0A1F5SCP6"/>
<protein>
    <submittedName>
        <fullName evidence="1">Uncharacterized protein</fullName>
    </submittedName>
</protein>
<name>A0A1F5SCP6_9BACT</name>
<accession>A0A1F5SCP6</accession>
<gene>
    <name evidence="1" type="ORF">A3H66_01880</name>
</gene>
<proteinExistence type="predicted"/>
<dbReference type="Proteomes" id="UP000178783">
    <property type="component" value="Unassembled WGS sequence"/>
</dbReference>
<sequence>MSNKQEDILVLLITNESKIEQLYKMFMTEFTSHQTLWSRLAAKKRYQVESLKDLSLRLDCHKLFKMHEYSSRILNYVGDFIDEQINRLKQGKIFLHDALIVTLRLEQSLKENNSWAALEPKHEDVSRFFKRLNYQTEQHVNLLFKVCDRVPACQIG</sequence>
<comment type="caution">
    <text evidence="1">The sequence shown here is derived from an EMBL/GenBank/DDBJ whole genome shotgun (WGS) entry which is preliminary data.</text>
</comment>
<evidence type="ECO:0000313" key="1">
    <source>
        <dbReference type="EMBL" id="OGF24419.1"/>
    </source>
</evidence>